<dbReference type="Proteomes" id="UP000663671">
    <property type="component" value="Chromosome 1"/>
</dbReference>
<name>A0A8A1MK06_AJECA</name>
<feature type="region of interest" description="Disordered" evidence="1">
    <location>
        <begin position="91"/>
        <end position="113"/>
    </location>
</feature>
<evidence type="ECO:0000313" key="2">
    <source>
        <dbReference type="EMBL" id="QSS64954.1"/>
    </source>
</evidence>
<dbReference type="EMBL" id="CP069114">
    <property type="protein sequence ID" value="QSS64954.1"/>
    <property type="molecule type" value="Genomic_DNA"/>
</dbReference>
<proteinExistence type="predicted"/>
<feature type="region of interest" description="Disordered" evidence="1">
    <location>
        <begin position="22"/>
        <end position="54"/>
    </location>
</feature>
<protein>
    <submittedName>
        <fullName evidence="2">Uncharacterized protein</fullName>
    </submittedName>
</protein>
<dbReference type="VEuPathDB" id="FungiDB:I7I51_02030"/>
<reference evidence="2" key="1">
    <citation type="submission" date="2021-01" db="EMBL/GenBank/DDBJ databases">
        <title>Chromosome-level genome assembly of a human fungal pathogen reveals clustering of transcriptionally co-regulated genes.</title>
        <authorList>
            <person name="Voorhies M."/>
            <person name="Cohen S."/>
            <person name="Shea T.P."/>
            <person name="Petrus S."/>
            <person name="Munoz J.F."/>
            <person name="Poplawski S."/>
            <person name="Goldman W.E."/>
            <person name="Michael T."/>
            <person name="Cuomo C.A."/>
            <person name="Sil A."/>
            <person name="Beyhan S."/>
        </authorList>
    </citation>
    <scope>NUCLEOTIDE SEQUENCE</scope>
    <source>
        <strain evidence="2">WU24</strain>
    </source>
</reference>
<gene>
    <name evidence="2" type="ORF">I7I51_02030</name>
</gene>
<evidence type="ECO:0000256" key="1">
    <source>
        <dbReference type="SAM" id="MobiDB-lite"/>
    </source>
</evidence>
<dbReference type="OrthoDB" id="10432307at2759"/>
<evidence type="ECO:0000313" key="3">
    <source>
        <dbReference type="Proteomes" id="UP000663671"/>
    </source>
</evidence>
<sequence length="113" mass="12431">MAEAEELKPLMQAMVVDVGDAHLQPLKRPKPRAEGPGPPRPLVPHAVKHKQQPTHVMRAVNSQRDPMMRPVLMMGAVHRVRVATEVDGKRGLQNAGCHHSNSVEPGSVRYDGQ</sequence>
<organism evidence="2 3">
    <name type="scientific">Ajellomyces capsulatus</name>
    <name type="common">Darling's disease fungus</name>
    <name type="synonym">Histoplasma capsulatum</name>
    <dbReference type="NCBI Taxonomy" id="5037"/>
    <lineage>
        <taxon>Eukaryota</taxon>
        <taxon>Fungi</taxon>
        <taxon>Dikarya</taxon>
        <taxon>Ascomycota</taxon>
        <taxon>Pezizomycotina</taxon>
        <taxon>Eurotiomycetes</taxon>
        <taxon>Eurotiomycetidae</taxon>
        <taxon>Onygenales</taxon>
        <taxon>Ajellomycetaceae</taxon>
        <taxon>Histoplasma</taxon>
    </lineage>
</organism>
<dbReference type="AlphaFoldDB" id="A0A8A1MK06"/>
<accession>A0A8A1MK06</accession>